<proteinExistence type="predicted"/>
<dbReference type="AlphaFoldDB" id="A0A1J5PY61"/>
<sequence>MWLGPAGQQLVLSDDGAVPALDLLDCWTPPDGRPAAAGRAALLFRHADGAAHFALRVDAMGTRQTLAFWRVPAALSRVSGVQATALAGVPWEPLTAQAILLLDRRWLVERLGRAVHAVPGCDAHSAEAPG</sequence>
<protein>
    <recommendedName>
        <fullName evidence="2">CheW-like domain protein</fullName>
    </recommendedName>
</protein>
<accession>A0A1J5PY61</accession>
<reference evidence="1" key="1">
    <citation type="submission" date="2016-10" db="EMBL/GenBank/DDBJ databases">
        <title>Sequence of Gallionella enrichment culture.</title>
        <authorList>
            <person name="Poehlein A."/>
            <person name="Muehling M."/>
            <person name="Daniel R."/>
        </authorList>
    </citation>
    <scope>NUCLEOTIDE SEQUENCE</scope>
</reference>
<evidence type="ECO:0000313" key="1">
    <source>
        <dbReference type="EMBL" id="OIQ68565.1"/>
    </source>
</evidence>
<name>A0A1J5PY61_9ZZZZ</name>
<evidence type="ECO:0008006" key="2">
    <source>
        <dbReference type="Google" id="ProtNLM"/>
    </source>
</evidence>
<comment type="caution">
    <text evidence="1">The sequence shown here is derived from an EMBL/GenBank/DDBJ whole genome shotgun (WGS) entry which is preliminary data.</text>
</comment>
<dbReference type="EMBL" id="MLJW01005230">
    <property type="protein sequence ID" value="OIQ68565.1"/>
    <property type="molecule type" value="Genomic_DNA"/>
</dbReference>
<organism evidence="1">
    <name type="scientific">mine drainage metagenome</name>
    <dbReference type="NCBI Taxonomy" id="410659"/>
    <lineage>
        <taxon>unclassified sequences</taxon>
        <taxon>metagenomes</taxon>
        <taxon>ecological metagenomes</taxon>
    </lineage>
</organism>
<gene>
    <name evidence="1" type="ORF">GALL_498380</name>
</gene>